<feature type="compositionally biased region" description="Basic and acidic residues" evidence="1">
    <location>
        <begin position="282"/>
        <end position="303"/>
    </location>
</feature>
<evidence type="ECO:0000313" key="4">
    <source>
        <dbReference type="Proteomes" id="UP000543579"/>
    </source>
</evidence>
<dbReference type="Gene3D" id="3.40.50.720">
    <property type="entry name" value="NAD(P)-binding Rossmann-like Domain"/>
    <property type="match status" value="1"/>
</dbReference>
<dbReference type="InterPro" id="IPR036291">
    <property type="entry name" value="NAD(P)-bd_dom_sf"/>
</dbReference>
<dbReference type="SUPFAM" id="SSF51735">
    <property type="entry name" value="NAD(P)-binding Rossmann-fold domains"/>
    <property type="match status" value="1"/>
</dbReference>
<feature type="signal peptide" evidence="2">
    <location>
        <begin position="1"/>
        <end position="20"/>
    </location>
</feature>
<reference evidence="3 4" key="1">
    <citation type="submission" date="2020-08" db="EMBL/GenBank/DDBJ databases">
        <title>Genomic Encyclopedia of Type Strains, Phase III (KMG-III): the genomes of soil and plant-associated and newly described type strains.</title>
        <authorList>
            <person name="Whitman W."/>
        </authorList>
    </citation>
    <scope>NUCLEOTIDE SEQUENCE [LARGE SCALE GENOMIC DNA]</scope>
    <source>
        <strain evidence="3 4">CECT 8356</strain>
    </source>
</reference>
<evidence type="ECO:0000313" key="3">
    <source>
        <dbReference type="EMBL" id="MBB3159106.1"/>
    </source>
</evidence>
<feature type="chain" id="PRO_5031251687" evidence="2">
    <location>
        <begin position="21"/>
        <end position="333"/>
    </location>
</feature>
<keyword evidence="2" id="KW-0732">Signal</keyword>
<gene>
    <name evidence="3" type="ORF">FHS07_002824</name>
</gene>
<dbReference type="EMBL" id="JACHXY010000003">
    <property type="protein sequence ID" value="MBB3159106.1"/>
    <property type="molecule type" value="Genomic_DNA"/>
</dbReference>
<dbReference type="RefSeq" id="WP_183420501.1">
    <property type="nucleotide sequence ID" value="NZ_JACHXY010000003.1"/>
</dbReference>
<proteinExistence type="predicted"/>
<protein>
    <submittedName>
        <fullName evidence="3">Nucleoside-diphosphate-sugar epimerase</fullName>
    </submittedName>
</protein>
<feature type="compositionally biased region" description="Polar residues" evidence="1">
    <location>
        <begin position="320"/>
        <end position="333"/>
    </location>
</feature>
<name>A0A7W5CK08_9MICO</name>
<accession>A0A7W5CK08</accession>
<dbReference type="Proteomes" id="UP000543579">
    <property type="component" value="Unassembled WGS sequence"/>
</dbReference>
<feature type="region of interest" description="Disordered" evidence="1">
    <location>
        <begin position="276"/>
        <end position="333"/>
    </location>
</feature>
<organism evidence="3 4">
    <name type="scientific">Microbacterium proteolyticum</name>
    <dbReference type="NCBI Taxonomy" id="1572644"/>
    <lineage>
        <taxon>Bacteria</taxon>
        <taxon>Bacillati</taxon>
        <taxon>Actinomycetota</taxon>
        <taxon>Actinomycetes</taxon>
        <taxon>Micrococcales</taxon>
        <taxon>Microbacteriaceae</taxon>
        <taxon>Microbacterium</taxon>
    </lineage>
</organism>
<comment type="caution">
    <text evidence="3">The sequence shown here is derived from an EMBL/GenBank/DDBJ whole genome shotgun (WGS) entry which is preliminary data.</text>
</comment>
<evidence type="ECO:0000256" key="2">
    <source>
        <dbReference type="SAM" id="SignalP"/>
    </source>
</evidence>
<dbReference type="AlphaFoldDB" id="A0A7W5CK08"/>
<evidence type="ECO:0000256" key="1">
    <source>
        <dbReference type="SAM" id="MobiDB-lite"/>
    </source>
</evidence>
<sequence length="333" mass="35309">MRRMLILGGTAWLGRAIAAAAVASGTDVVCLARGEAGLIAPGSRLVRADRRDPHAYDALGGEWDDVVELSWDPEFVASGLDALADRAGHWTLVSSVSVYARSDTPFADEDAELVEPADPSQYADAKVHAERLTSQRLGDRALLARAGLIVGPGDPTDRFGYWPARFALGGRVLTPKAAGRYVQGIDVDDLAAWIERAGRARVAGPINAVGEEYPLAAVLAASQAAAGEESETVALDDATLEAHGVQYWMGPRSLPLWLPAEARGFSRRSDAAFVASGGRRRPLPETVRRTLDDERARGVDRPRGAGLTPAEETEVLAGSSRHSPSARGDSQSA</sequence>